<evidence type="ECO:0000256" key="3">
    <source>
        <dbReference type="ARBA" id="ARBA00011881"/>
    </source>
</evidence>
<comment type="similarity">
    <text evidence="2 5">Belongs to the threonine aldolase family.</text>
</comment>
<comment type="subunit">
    <text evidence="3">Homotetramer.</text>
</comment>
<dbReference type="Pfam" id="PF01212">
    <property type="entry name" value="Beta_elim_lyase"/>
    <property type="match status" value="1"/>
</dbReference>
<dbReference type="EC" id="4.1.2.48" evidence="5"/>
<dbReference type="PIRSF" id="PIRSF038940">
    <property type="entry name" value="Low_specificity_LTA"/>
    <property type="match status" value="1"/>
</dbReference>
<accession>A0A917Q7U7</accession>
<dbReference type="InterPro" id="IPR026273">
    <property type="entry name" value="Low_specificity_L-TA_bact"/>
</dbReference>
<evidence type="ECO:0000313" key="8">
    <source>
        <dbReference type="Proteomes" id="UP000600449"/>
    </source>
</evidence>
<comment type="cofactor">
    <cofactor evidence="1 5">
        <name>pyridoxal 5'-phosphate</name>
        <dbReference type="ChEBI" id="CHEBI:597326"/>
    </cofactor>
</comment>
<dbReference type="SUPFAM" id="SSF53383">
    <property type="entry name" value="PLP-dependent transferases"/>
    <property type="match status" value="1"/>
</dbReference>
<dbReference type="GO" id="GO:0004793">
    <property type="term" value="F:threonine aldolase activity"/>
    <property type="evidence" value="ECO:0007669"/>
    <property type="project" value="UniProtKB-UniRule"/>
</dbReference>
<feature type="domain" description="Aromatic amino acid beta-eliminating lyase/threonine aldolase" evidence="6">
    <location>
        <begin position="3"/>
        <end position="287"/>
    </location>
</feature>
<evidence type="ECO:0000256" key="2">
    <source>
        <dbReference type="ARBA" id="ARBA00006966"/>
    </source>
</evidence>
<protein>
    <recommendedName>
        <fullName evidence="5">L-threonine aldolase</fullName>
        <ecNumber evidence="5">4.1.2.48</ecNumber>
    </recommendedName>
</protein>
<dbReference type="EMBL" id="BMMF01000004">
    <property type="protein sequence ID" value="GGK29295.1"/>
    <property type="molecule type" value="Genomic_DNA"/>
</dbReference>
<dbReference type="RefSeq" id="WP_188911212.1">
    <property type="nucleotide sequence ID" value="NZ_BMMF01000004.1"/>
</dbReference>
<dbReference type="PANTHER" id="PTHR48097">
    <property type="entry name" value="L-THREONINE ALDOLASE-RELATED"/>
    <property type="match status" value="1"/>
</dbReference>
<dbReference type="AlphaFoldDB" id="A0A917Q7U7"/>
<dbReference type="PANTHER" id="PTHR48097:SF5">
    <property type="entry name" value="LOW SPECIFICITY L-THREONINE ALDOLASE"/>
    <property type="match status" value="1"/>
</dbReference>
<dbReference type="InterPro" id="IPR015421">
    <property type="entry name" value="PyrdxlP-dep_Trfase_major"/>
</dbReference>
<name>A0A917Q7U7_9HYPH</name>
<evidence type="ECO:0000259" key="6">
    <source>
        <dbReference type="Pfam" id="PF01212"/>
    </source>
</evidence>
<dbReference type="GO" id="GO:0006567">
    <property type="term" value="P:L-threonine catabolic process"/>
    <property type="evidence" value="ECO:0007669"/>
    <property type="project" value="UniProtKB-UniRule"/>
</dbReference>
<keyword evidence="4 5" id="KW-0663">Pyridoxal phosphate</keyword>
<dbReference type="InterPro" id="IPR015422">
    <property type="entry name" value="PyrdxlP-dep_Trfase_small"/>
</dbReference>
<dbReference type="Gene3D" id="3.90.1150.10">
    <property type="entry name" value="Aspartate Aminotransferase, domain 1"/>
    <property type="match status" value="1"/>
</dbReference>
<comment type="catalytic activity">
    <reaction evidence="5">
        <text>L-threonine = acetaldehyde + glycine</text>
        <dbReference type="Rhea" id="RHEA:19625"/>
        <dbReference type="ChEBI" id="CHEBI:15343"/>
        <dbReference type="ChEBI" id="CHEBI:57305"/>
        <dbReference type="ChEBI" id="CHEBI:57926"/>
        <dbReference type="EC" id="4.1.2.48"/>
    </reaction>
</comment>
<evidence type="ECO:0000256" key="4">
    <source>
        <dbReference type="ARBA" id="ARBA00022898"/>
    </source>
</evidence>
<comment type="caution">
    <text evidence="7">The sequence shown here is derived from an EMBL/GenBank/DDBJ whole genome shotgun (WGS) entry which is preliminary data.</text>
</comment>
<gene>
    <name evidence="7" type="primary">ald</name>
    <name evidence="7" type="ORF">GCM10011322_14610</name>
</gene>
<keyword evidence="5" id="KW-0456">Lyase</keyword>
<proteinExistence type="inferred from homology"/>
<dbReference type="Gene3D" id="3.40.640.10">
    <property type="entry name" value="Type I PLP-dependent aspartate aminotransferase-like (Major domain)"/>
    <property type="match status" value="1"/>
</dbReference>
<dbReference type="InterPro" id="IPR015424">
    <property type="entry name" value="PyrdxlP-dep_Trfase"/>
</dbReference>
<sequence>MNFASDNIVGASRPVLDALVAANEGAEGAYGTDRATKAAIERLGALFERDCAIQLVATGTAANALALSALVPPYGAALCHVEAHVMEDECGAPEFFAGGMKLLGLPGAGGKIAPRTLADYLAALPRHEKQMPPRALTLSQATEYGLVYTPSEIAALCEVAHEAGLKVHMDGARFANALVSLNVTPAEMTWKLGIDVLTFGATKNGCLAAEAVIFFDPALAEAMPYLRKRSGHTLSKGRLLGAQLEGYLGNDHWLDNARHANAMAARLAEGVAALPGARLAVPREANEVFPVLPRETVERLRAAGAVFHPWSERSLPEGERIAPHEMLVRLVASFATTEAQIEAFLQAAKG</sequence>
<organism evidence="7 8">
    <name type="scientific">Salinarimonas ramus</name>
    <dbReference type="NCBI Taxonomy" id="690164"/>
    <lineage>
        <taxon>Bacteria</taxon>
        <taxon>Pseudomonadati</taxon>
        <taxon>Pseudomonadota</taxon>
        <taxon>Alphaproteobacteria</taxon>
        <taxon>Hyphomicrobiales</taxon>
        <taxon>Salinarimonadaceae</taxon>
        <taxon>Salinarimonas</taxon>
    </lineage>
</organism>
<dbReference type="Proteomes" id="UP000600449">
    <property type="component" value="Unassembled WGS sequence"/>
</dbReference>
<evidence type="ECO:0000256" key="1">
    <source>
        <dbReference type="ARBA" id="ARBA00001933"/>
    </source>
</evidence>
<comment type="catalytic activity">
    <reaction evidence="5">
        <text>L-allo-threonine = acetaldehyde + glycine</text>
        <dbReference type="Rhea" id="RHEA:26209"/>
        <dbReference type="ChEBI" id="CHEBI:15343"/>
        <dbReference type="ChEBI" id="CHEBI:57305"/>
        <dbReference type="ChEBI" id="CHEBI:58585"/>
        <dbReference type="EC" id="4.1.2.48"/>
    </reaction>
</comment>
<dbReference type="InterPro" id="IPR001597">
    <property type="entry name" value="ArAA_b-elim_lyase/Thr_aldolase"/>
</dbReference>
<evidence type="ECO:0000256" key="5">
    <source>
        <dbReference type="PIRNR" id="PIRNR038940"/>
    </source>
</evidence>
<evidence type="ECO:0000313" key="7">
    <source>
        <dbReference type="EMBL" id="GGK29295.1"/>
    </source>
</evidence>
<comment type="function">
    <text evidence="5">Catalyzes the cleavage of L-allo-threonine and L-threonine to glycine and acetaldehyde.</text>
</comment>
<reference evidence="7 8" key="1">
    <citation type="journal article" date="2014" name="Int. J. Syst. Evol. Microbiol.">
        <title>Complete genome sequence of Corynebacterium casei LMG S-19264T (=DSM 44701T), isolated from a smear-ripened cheese.</title>
        <authorList>
            <consortium name="US DOE Joint Genome Institute (JGI-PGF)"/>
            <person name="Walter F."/>
            <person name="Albersmeier A."/>
            <person name="Kalinowski J."/>
            <person name="Ruckert C."/>
        </authorList>
    </citation>
    <scope>NUCLEOTIDE SEQUENCE [LARGE SCALE GENOMIC DNA]</scope>
    <source>
        <strain evidence="7 8">CGMCC 1.9161</strain>
    </source>
</reference>
<keyword evidence="8" id="KW-1185">Reference proteome</keyword>